<sequence>MRASRLLSLLLLLQSRGRMTARELADELEVSIRTVYRDVDALSASGVPVYADRGPTGGYQLVDGYRTRLTGLTTEEADSLFLAGLPGPAAELGLGAVVAAVQLKVLAALPPELRSRAARVGERFHLDAPGWFRGNEGTPHVATIAEAVWQQRRLRIRYVRWAQVEVERTVEPLGLVLKAGTWYLVARTDDARTDDARTDDARTDDARTDDARTDEARTDDARMDDDLRTYRVSRVLELTPLDEPFDRPDGFDLAKYWQGWSERFEERLYPMRVTVRLTPNGLKTARVLLSLVAARELKDVEPQGEWTTVRVPVESLDHALVDLVRLGPDAEVLEPPELRERVIARLAAMTAVYRK</sequence>
<dbReference type="InterPro" id="IPR057727">
    <property type="entry name" value="WCX_dom"/>
</dbReference>
<dbReference type="InterPro" id="IPR013196">
    <property type="entry name" value="HTH_11"/>
</dbReference>
<comment type="caution">
    <text evidence="5">The sequence shown here is derived from an EMBL/GenBank/DDBJ whole genome shotgun (WGS) entry which is preliminary data.</text>
</comment>
<dbReference type="Pfam" id="PF13280">
    <property type="entry name" value="WYL"/>
    <property type="match status" value="1"/>
</dbReference>
<dbReference type="InterPro" id="IPR036388">
    <property type="entry name" value="WH-like_DNA-bd_sf"/>
</dbReference>
<dbReference type="InterPro" id="IPR026881">
    <property type="entry name" value="WYL_dom"/>
</dbReference>
<evidence type="ECO:0000259" key="4">
    <source>
        <dbReference type="PROSITE" id="PS51000"/>
    </source>
</evidence>
<dbReference type="AlphaFoldDB" id="A0A7W9HMV2"/>
<dbReference type="GO" id="GO:0003677">
    <property type="term" value="F:DNA binding"/>
    <property type="evidence" value="ECO:0007669"/>
    <property type="project" value="UniProtKB-KW"/>
</dbReference>
<dbReference type="InterPro" id="IPR036390">
    <property type="entry name" value="WH_DNA-bd_sf"/>
</dbReference>
<evidence type="ECO:0000256" key="2">
    <source>
        <dbReference type="ARBA" id="ARBA00023163"/>
    </source>
</evidence>
<dbReference type="PANTHER" id="PTHR34580:SF1">
    <property type="entry name" value="PROTEIN PAFC"/>
    <property type="match status" value="1"/>
</dbReference>
<dbReference type="Pfam" id="PF08279">
    <property type="entry name" value="HTH_11"/>
    <property type="match status" value="1"/>
</dbReference>
<evidence type="ECO:0000313" key="6">
    <source>
        <dbReference type="Proteomes" id="UP000552097"/>
    </source>
</evidence>
<dbReference type="Pfam" id="PF25583">
    <property type="entry name" value="WCX"/>
    <property type="match status" value="1"/>
</dbReference>
<dbReference type="EMBL" id="JACHMO010000001">
    <property type="protein sequence ID" value="MBB5804684.1"/>
    <property type="molecule type" value="Genomic_DNA"/>
</dbReference>
<evidence type="ECO:0000313" key="5">
    <source>
        <dbReference type="EMBL" id="MBB5804684.1"/>
    </source>
</evidence>
<dbReference type="InterPro" id="IPR028349">
    <property type="entry name" value="PafC-like"/>
</dbReference>
<dbReference type="GO" id="GO:0003700">
    <property type="term" value="F:DNA-binding transcription factor activity"/>
    <property type="evidence" value="ECO:0007669"/>
    <property type="project" value="InterPro"/>
</dbReference>
<evidence type="ECO:0000256" key="1">
    <source>
        <dbReference type="ARBA" id="ARBA00023015"/>
    </source>
</evidence>
<dbReference type="PIRSF" id="PIRSF016838">
    <property type="entry name" value="PafC"/>
    <property type="match status" value="1"/>
</dbReference>
<organism evidence="5 6">
    <name type="scientific">Saccharothrix ecbatanensis</name>
    <dbReference type="NCBI Taxonomy" id="1105145"/>
    <lineage>
        <taxon>Bacteria</taxon>
        <taxon>Bacillati</taxon>
        <taxon>Actinomycetota</taxon>
        <taxon>Actinomycetes</taxon>
        <taxon>Pseudonocardiales</taxon>
        <taxon>Pseudonocardiaceae</taxon>
        <taxon>Saccharothrix</taxon>
    </lineage>
</organism>
<dbReference type="InterPro" id="IPR051534">
    <property type="entry name" value="CBASS_pafABC_assoc_protein"/>
</dbReference>
<dbReference type="Gene3D" id="1.10.10.10">
    <property type="entry name" value="Winged helix-like DNA-binding domain superfamily/Winged helix DNA-binding domain"/>
    <property type="match status" value="1"/>
</dbReference>
<dbReference type="RefSeq" id="WP_184922702.1">
    <property type="nucleotide sequence ID" value="NZ_JACHMO010000001.1"/>
</dbReference>
<dbReference type="InterPro" id="IPR001034">
    <property type="entry name" value="DeoR_HTH"/>
</dbReference>
<dbReference type="PROSITE" id="PS51000">
    <property type="entry name" value="HTH_DEOR_2"/>
    <property type="match status" value="1"/>
</dbReference>
<keyword evidence="6" id="KW-1185">Reference proteome</keyword>
<dbReference type="SUPFAM" id="SSF46785">
    <property type="entry name" value="Winged helix' DNA-binding domain"/>
    <property type="match status" value="1"/>
</dbReference>
<proteinExistence type="predicted"/>
<feature type="domain" description="HTH deoR-type" evidence="4">
    <location>
        <begin position="2"/>
        <end position="57"/>
    </location>
</feature>
<gene>
    <name evidence="5" type="ORF">F4560_004452</name>
</gene>
<dbReference type="PANTHER" id="PTHR34580">
    <property type="match status" value="1"/>
</dbReference>
<accession>A0A7W9HMV2</accession>
<dbReference type="PROSITE" id="PS52050">
    <property type="entry name" value="WYL"/>
    <property type="match status" value="1"/>
</dbReference>
<keyword evidence="5" id="KW-0238">DNA-binding</keyword>
<name>A0A7W9HMV2_9PSEU</name>
<feature type="region of interest" description="Disordered" evidence="3">
    <location>
        <begin position="193"/>
        <end position="220"/>
    </location>
</feature>
<dbReference type="Proteomes" id="UP000552097">
    <property type="component" value="Unassembled WGS sequence"/>
</dbReference>
<protein>
    <submittedName>
        <fullName evidence="5">Putative DNA-binding transcriptional regulator YafY</fullName>
    </submittedName>
</protein>
<keyword evidence="1" id="KW-0805">Transcription regulation</keyword>
<evidence type="ECO:0000256" key="3">
    <source>
        <dbReference type="SAM" id="MobiDB-lite"/>
    </source>
</evidence>
<keyword evidence="2" id="KW-0804">Transcription</keyword>
<reference evidence="5 6" key="1">
    <citation type="submission" date="2020-08" db="EMBL/GenBank/DDBJ databases">
        <title>Sequencing the genomes of 1000 actinobacteria strains.</title>
        <authorList>
            <person name="Klenk H.-P."/>
        </authorList>
    </citation>
    <scope>NUCLEOTIDE SEQUENCE [LARGE SCALE GENOMIC DNA]</scope>
    <source>
        <strain evidence="5 6">DSM 45486</strain>
    </source>
</reference>